<name>A0A2I1IP42_9ACTO</name>
<dbReference type="STRING" id="33007.HMPREF3198_01323"/>
<dbReference type="GO" id="GO:0016491">
    <property type="term" value="F:oxidoreductase activity"/>
    <property type="evidence" value="ECO:0007669"/>
    <property type="project" value="UniProtKB-KW"/>
</dbReference>
<dbReference type="InterPro" id="IPR012932">
    <property type="entry name" value="VKOR"/>
</dbReference>
<reference evidence="12 13" key="1">
    <citation type="submission" date="2017-12" db="EMBL/GenBank/DDBJ databases">
        <title>Phylogenetic diversity of female urinary microbiome.</title>
        <authorList>
            <person name="Thomas-White K."/>
            <person name="Wolfe A.J."/>
        </authorList>
    </citation>
    <scope>NUCLEOTIDE SEQUENCE [LARGE SCALE GENOMIC DNA]</scope>
    <source>
        <strain evidence="12 13">UMB0402</strain>
    </source>
</reference>
<evidence type="ECO:0000256" key="5">
    <source>
        <dbReference type="ARBA" id="ARBA00022989"/>
    </source>
</evidence>
<evidence type="ECO:0000256" key="6">
    <source>
        <dbReference type="ARBA" id="ARBA00023002"/>
    </source>
</evidence>
<keyword evidence="13" id="KW-1185">Reference proteome</keyword>
<dbReference type="AlphaFoldDB" id="A0A2I1IP42"/>
<comment type="subcellular location">
    <subcellularLocation>
        <location evidence="1">Membrane</location>
        <topology evidence="1">Multi-pass membrane protein</topology>
    </subcellularLocation>
</comment>
<proteinExistence type="inferred from homology"/>
<evidence type="ECO:0000256" key="7">
    <source>
        <dbReference type="ARBA" id="ARBA00023136"/>
    </source>
</evidence>
<dbReference type="Pfam" id="PF07884">
    <property type="entry name" value="VKOR"/>
    <property type="match status" value="1"/>
</dbReference>
<evidence type="ECO:0000256" key="4">
    <source>
        <dbReference type="ARBA" id="ARBA00022719"/>
    </source>
</evidence>
<feature type="transmembrane region" description="Helical" evidence="10">
    <location>
        <begin position="177"/>
        <end position="196"/>
    </location>
</feature>
<evidence type="ECO:0000313" key="12">
    <source>
        <dbReference type="EMBL" id="PKY72900.1"/>
    </source>
</evidence>
<feature type="transmembrane region" description="Helical" evidence="10">
    <location>
        <begin position="20"/>
        <end position="39"/>
    </location>
</feature>
<feature type="transmembrane region" description="Helical" evidence="10">
    <location>
        <begin position="133"/>
        <end position="156"/>
    </location>
</feature>
<gene>
    <name evidence="12" type="ORF">CYJ19_04490</name>
</gene>
<evidence type="ECO:0000256" key="8">
    <source>
        <dbReference type="ARBA" id="ARBA00023157"/>
    </source>
</evidence>
<protein>
    <recommendedName>
        <fullName evidence="11">Vitamin K epoxide reductase domain-containing protein</fullName>
    </recommendedName>
</protein>
<evidence type="ECO:0000313" key="13">
    <source>
        <dbReference type="Proteomes" id="UP000235122"/>
    </source>
</evidence>
<keyword evidence="7 10" id="KW-0472">Membrane</keyword>
<sequence length="203" mass="21077">MGQGKILFGDDVKKRTSTVWAVSFLILSGVGLAASMALVQAELSHLANPQATLACDLNPLVGCGKSLGSAEAHLLGIPNALVGTALFAAAIGVGLALLAKAELPRLFWIIGALTGIGALAVVCYFLYVSIAVFATLCPYCLAVWVVSIGLAMMLIGRGAVRVWPQAPVARFLAAYPWAPAIISYLLIAVIVVFAMADQIALVL</sequence>
<dbReference type="Gene3D" id="1.20.1440.130">
    <property type="entry name" value="VKOR domain"/>
    <property type="match status" value="1"/>
</dbReference>
<keyword evidence="9" id="KW-0676">Redox-active center</keyword>
<evidence type="ECO:0000256" key="2">
    <source>
        <dbReference type="ARBA" id="ARBA00006214"/>
    </source>
</evidence>
<dbReference type="Proteomes" id="UP000235122">
    <property type="component" value="Unassembled WGS sequence"/>
</dbReference>
<evidence type="ECO:0000256" key="10">
    <source>
        <dbReference type="SAM" id="Phobius"/>
    </source>
</evidence>
<evidence type="ECO:0000256" key="1">
    <source>
        <dbReference type="ARBA" id="ARBA00004141"/>
    </source>
</evidence>
<dbReference type="InterPro" id="IPR038354">
    <property type="entry name" value="VKOR_sf"/>
</dbReference>
<feature type="transmembrane region" description="Helical" evidence="10">
    <location>
        <begin position="106"/>
        <end position="127"/>
    </location>
</feature>
<comment type="caution">
    <text evidence="12">The sequence shown here is derived from an EMBL/GenBank/DDBJ whole genome shotgun (WGS) entry which is preliminary data.</text>
</comment>
<feature type="domain" description="Vitamin K epoxide reductase" evidence="11">
    <location>
        <begin position="17"/>
        <end position="158"/>
    </location>
</feature>
<evidence type="ECO:0000256" key="9">
    <source>
        <dbReference type="ARBA" id="ARBA00023284"/>
    </source>
</evidence>
<evidence type="ECO:0000256" key="3">
    <source>
        <dbReference type="ARBA" id="ARBA00022692"/>
    </source>
</evidence>
<dbReference type="SMART" id="SM00756">
    <property type="entry name" value="VKc"/>
    <property type="match status" value="1"/>
</dbReference>
<dbReference type="EMBL" id="PKKO01000002">
    <property type="protein sequence ID" value="PKY72900.1"/>
    <property type="molecule type" value="Genomic_DNA"/>
</dbReference>
<keyword evidence="4" id="KW-0874">Quinone</keyword>
<accession>A0A2I1IP42</accession>
<dbReference type="GO" id="GO:0048038">
    <property type="term" value="F:quinone binding"/>
    <property type="evidence" value="ECO:0007669"/>
    <property type="project" value="UniProtKB-KW"/>
</dbReference>
<keyword evidence="6" id="KW-0560">Oxidoreductase</keyword>
<organism evidence="12 13">
    <name type="scientific">Winkia neuii</name>
    <dbReference type="NCBI Taxonomy" id="33007"/>
    <lineage>
        <taxon>Bacteria</taxon>
        <taxon>Bacillati</taxon>
        <taxon>Actinomycetota</taxon>
        <taxon>Actinomycetes</taxon>
        <taxon>Actinomycetales</taxon>
        <taxon>Actinomycetaceae</taxon>
        <taxon>Winkia</taxon>
    </lineage>
</organism>
<dbReference type="GO" id="GO:0016020">
    <property type="term" value="C:membrane"/>
    <property type="evidence" value="ECO:0007669"/>
    <property type="project" value="UniProtKB-SubCell"/>
</dbReference>
<keyword evidence="8" id="KW-1015">Disulfide bond</keyword>
<evidence type="ECO:0000259" key="11">
    <source>
        <dbReference type="SMART" id="SM00756"/>
    </source>
</evidence>
<keyword evidence="5 10" id="KW-1133">Transmembrane helix</keyword>
<feature type="transmembrane region" description="Helical" evidence="10">
    <location>
        <begin position="80"/>
        <end position="99"/>
    </location>
</feature>
<comment type="similarity">
    <text evidence="2">Belongs to the VKOR family.</text>
</comment>
<keyword evidence="3 10" id="KW-0812">Transmembrane</keyword>